<evidence type="ECO:0000256" key="2">
    <source>
        <dbReference type="SAM" id="SignalP"/>
    </source>
</evidence>
<evidence type="ECO:0000313" key="5">
    <source>
        <dbReference type="Proteomes" id="UP000182146"/>
    </source>
</evidence>
<sequence length="219" mass="24498">MQTRTFLRYFLFLIFALFFALPLHAADGFYVGAWGGGTLLDEARVRGHQGSFNADFDGGMAFGAALGYDFAERYPQIGKGRMELEWSYRANDLKDARFTDGRFAAEGDVSVWSLMVNSFAEYHVTRPWLPYVGLGAGYARLSLNNARLAGTPLGDDSDDVFAYQFGGGLGYQVNNHLTVDLGYRYFATLDATLRLADQTSVDWEYDSHTLLLGLRLTFR</sequence>
<evidence type="ECO:0000313" key="4">
    <source>
        <dbReference type="EMBL" id="SDM49235.1"/>
    </source>
</evidence>
<accession>A0A1G9TQ49</accession>
<dbReference type="Pfam" id="PF13505">
    <property type="entry name" value="OMP_b-brl"/>
    <property type="match status" value="1"/>
</dbReference>
<feature type="domain" description="Outer membrane protein beta-barrel" evidence="3">
    <location>
        <begin position="14"/>
        <end position="218"/>
    </location>
</feature>
<dbReference type="RefSeq" id="WP_052446359.1">
    <property type="nucleotide sequence ID" value="NZ_FNGU01000006.1"/>
</dbReference>
<feature type="signal peptide" evidence="2">
    <location>
        <begin position="1"/>
        <end position="25"/>
    </location>
</feature>
<dbReference type="Gene3D" id="2.40.160.20">
    <property type="match status" value="1"/>
</dbReference>
<protein>
    <submittedName>
        <fullName evidence="4">Opacity protein</fullName>
    </submittedName>
</protein>
<dbReference type="Proteomes" id="UP000182146">
    <property type="component" value="Unassembled WGS sequence"/>
</dbReference>
<dbReference type="EMBL" id="FNGU01000006">
    <property type="protein sequence ID" value="SDM49235.1"/>
    <property type="molecule type" value="Genomic_DNA"/>
</dbReference>
<dbReference type="OrthoDB" id="5451288at2"/>
<organism evidence="4 5">
    <name type="scientific">Geoalkalibacter ferrihydriticus</name>
    <dbReference type="NCBI Taxonomy" id="392333"/>
    <lineage>
        <taxon>Bacteria</taxon>
        <taxon>Pseudomonadati</taxon>
        <taxon>Thermodesulfobacteriota</taxon>
        <taxon>Desulfuromonadia</taxon>
        <taxon>Desulfuromonadales</taxon>
        <taxon>Geoalkalibacteraceae</taxon>
        <taxon>Geoalkalibacter</taxon>
    </lineage>
</organism>
<reference evidence="4 5" key="1">
    <citation type="submission" date="2016-10" db="EMBL/GenBank/DDBJ databases">
        <authorList>
            <person name="de Groot N.N."/>
        </authorList>
    </citation>
    <scope>NUCLEOTIDE SEQUENCE [LARGE SCALE GENOMIC DNA]</scope>
    <source>
        <strain evidence="4 5">DSM 17813</strain>
    </source>
</reference>
<dbReference type="STRING" id="392333.SAMN05660860_02657"/>
<proteinExistence type="predicted"/>
<dbReference type="InterPro" id="IPR011250">
    <property type="entry name" value="OMP/PagP_B-barrel"/>
</dbReference>
<dbReference type="SUPFAM" id="SSF56925">
    <property type="entry name" value="OMPA-like"/>
    <property type="match status" value="1"/>
</dbReference>
<name>A0A1G9TQ49_9BACT</name>
<dbReference type="AlphaFoldDB" id="A0A1G9TQ49"/>
<evidence type="ECO:0000259" key="3">
    <source>
        <dbReference type="Pfam" id="PF13505"/>
    </source>
</evidence>
<keyword evidence="1 2" id="KW-0732">Signal</keyword>
<gene>
    <name evidence="4" type="ORF">SAMN05660860_02657</name>
</gene>
<feature type="chain" id="PRO_5010227093" evidence="2">
    <location>
        <begin position="26"/>
        <end position="219"/>
    </location>
</feature>
<dbReference type="InterPro" id="IPR027385">
    <property type="entry name" value="Beta-barrel_OMP"/>
</dbReference>
<evidence type="ECO:0000256" key="1">
    <source>
        <dbReference type="ARBA" id="ARBA00022729"/>
    </source>
</evidence>